<dbReference type="Proteomes" id="UP000003947">
    <property type="component" value="Unassembled WGS sequence"/>
</dbReference>
<dbReference type="AlphaFoldDB" id="I4Z1K5"/>
<keyword evidence="3" id="KW-1185">Reference proteome</keyword>
<protein>
    <submittedName>
        <fullName evidence="2">Uncharacterized protein</fullName>
    </submittedName>
</protein>
<proteinExistence type="predicted"/>
<feature type="compositionally biased region" description="Basic and acidic residues" evidence="1">
    <location>
        <begin position="83"/>
        <end position="96"/>
    </location>
</feature>
<feature type="region of interest" description="Disordered" evidence="1">
    <location>
        <begin position="158"/>
        <end position="208"/>
    </location>
</feature>
<name>I4Z1K5_9HYPH</name>
<reference evidence="2 3" key="1">
    <citation type="submission" date="2012-02" db="EMBL/GenBank/DDBJ databases">
        <title>Improved High-Quality Draft sequence of Microvirga sp. WSM3557.</title>
        <authorList>
            <consortium name="US DOE Joint Genome Institute"/>
            <person name="Lucas S."/>
            <person name="Han J."/>
            <person name="Lapidus A."/>
            <person name="Cheng J.-F."/>
            <person name="Goodwin L."/>
            <person name="Pitluck S."/>
            <person name="Peters L."/>
            <person name="Zhang X."/>
            <person name="Detter J.C."/>
            <person name="Han C."/>
            <person name="Tapia R."/>
            <person name="Land M."/>
            <person name="Hauser L."/>
            <person name="Kyrpides N."/>
            <person name="Ivanova N."/>
            <person name="Pagani I."/>
            <person name="Brau L."/>
            <person name="Yates R."/>
            <person name="O'Hara G."/>
            <person name="Rui T."/>
            <person name="Howieson J."/>
            <person name="Reeve W."/>
            <person name="Woyke T."/>
        </authorList>
    </citation>
    <scope>NUCLEOTIDE SEQUENCE [LARGE SCALE GENOMIC DNA]</scope>
    <source>
        <strain evidence="2 3">WSM3557</strain>
    </source>
</reference>
<dbReference type="EMBL" id="JH660640">
    <property type="protein sequence ID" value="EIM30097.1"/>
    <property type="molecule type" value="Genomic_DNA"/>
</dbReference>
<dbReference type="HOGENOM" id="CLU_1319708_0_0_5"/>
<organism evidence="2 3">
    <name type="scientific">Microvirga lotononidis</name>
    <dbReference type="NCBI Taxonomy" id="864069"/>
    <lineage>
        <taxon>Bacteria</taxon>
        <taxon>Pseudomonadati</taxon>
        <taxon>Pseudomonadota</taxon>
        <taxon>Alphaproteobacteria</taxon>
        <taxon>Hyphomicrobiales</taxon>
        <taxon>Methylobacteriaceae</taxon>
        <taxon>Microvirga</taxon>
    </lineage>
</organism>
<evidence type="ECO:0000313" key="3">
    <source>
        <dbReference type="Proteomes" id="UP000003947"/>
    </source>
</evidence>
<sequence length="208" mass="22977">MIRRDCVAQHLIALAEALDVAEQPEMAGNRHGVGLRFRVRGLFLRTQAMSSVGTRARSPDAVLPPDRFGSKARRLEGYHRHSRYGERHHGGGDPAEHSQPITHGKTAPDVGREAISIVPAITETAFTPLSTAAQHSALTGSILAKLIVMPTRWPARRRRRRPWLPEGGGRRPPTTYAPHRQGDGRTRQHWDGKPARADDPEGERLEGA</sequence>
<evidence type="ECO:0000313" key="2">
    <source>
        <dbReference type="EMBL" id="EIM30097.1"/>
    </source>
</evidence>
<evidence type="ECO:0000256" key="1">
    <source>
        <dbReference type="SAM" id="MobiDB-lite"/>
    </source>
</evidence>
<gene>
    <name evidence="2" type="ORF">MicloDRAFT_00014180</name>
</gene>
<accession>I4Z1K5</accession>
<feature type="compositionally biased region" description="Basic and acidic residues" evidence="1">
    <location>
        <begin position="180"/>
        <end position="208"/>
    </location>
</feature>
<feature type="region of interest" description="Disordered" evidence="1">
    <location>
        <begin position="83"/>
        <end position="107"/>
    </location>
</feature>
<dbReference type="PATRIC" id="fig|864069.3.peg.1576"/>